<organism evidence="1 2">
    <name type="scientific">Persea americana</name>
    <name type="common">Avocado</name>
    <dbReference type="NCBI Taxonomy" id="3435"/>
    <lineage>
        <taxon>Eukaryota</taxon>
        <taxon>Viridiplantae</taxon>
        <taxon>Streptophyta</taxon>
        <taxon>Embryophyta</taxon>
        <taxon>Tracheophyta</taxon>
        <taxon>Spermatophyta</taxon>
        <taxon>Magnoliopsida</taxon>
        <taxon>Magnoliidae</taxon>
        <taxon>Laurales</taxon>
        <taxon>Lauraceae</taxon>
        <taxon>Persea</taxon>
    </lineage>
</organism>
<protein>
    <submittedName>
        <fullName evidence="1">Uncharacterized protein</fullName>
    </submittedName>
</protein>
<gene>
    <name evidence="1" type="ORF">MRB53_021195</name>
</gene>
<proteinExistence type="predicted"/>
<keyword evidence="2" id="KW-1185">Reference proteome</keyword>
<name>A0ACC2L3D5_PERAE</name>
<accession>A0ACC2L3D5</accession>
<dbReference type="Proteomes" id="UP001234297">
    <property type="component" value="Chromosome 6"/>
</dbReference>
<sequence>MIHCMPSFREESYFITICNCDNFVHNKQELWDQLAMYSKSISCAWLVIGLEEMQLQGPRFSWSNSSTGASLIDCRLDRVLVNAQFLQNAHKFQGSLLNPGLFDHCPLFISNTNAPIVKIRFRYFNAWAKKDDFFKTAKTAWDINVNGTTMFKVIKKLANVKKCLKECNRSQIPVSLEIIEATAKLESIQTQMGNS</sequence>
<evidence type="ECO:0000313" key="1">
    <source>
        <dbReference type="EMBL" id="KAJ8627888.1"/>
    </source>
</evidence>
<comment type="caution">
    <text evidence="1">The sequence shown here is derived from an EMBL/GenBank/DDBJ whole genome shotgun (WGS) entry which is preliminary data.</text>
</comment>
<reference evidence="1 2" key="1">
    <citation type="journal article" date="2022" name="Hortic Res">
        <title>A haplotype resolved chromosomal level avocado genome allows analysis of novel avocado genes.</title>
        <authorList>
            <person name="Nath O."/>
            <person name="Fletcher S.J."/>
            <person name="Hayward A."/>
            <person name="Shaw L.M."/>
            <person name="Masouleh A.K."/>
            <person name="Furtado A."/>
            <person name="Henry R.J."/>
            <person name="Mitter N."/>
        </authorList>
    </citation>
    <scope>NUCLEOTIDE SEQUENCE [LARGE SCALE GENOMIC DNA]</scope>
    <source>
        <strain evidence="2">cv. Hass</strain>
    </source>
</reference>
<dbReference type="EMBL" id="CM056814">
    <property type="protein sequence ID" value="KAJ8627888.1"/>
    <property type="molecule type" value="Genomic_DNA"/>
</dbReference>
<evidence type="ECO:0000313" key="2">
    <source>
        <dbReference type="Proteomes" id="UP001234297"/>
    </source>
</evidence>